<organism evidence="10 11">
    <name type="scientific">Candidatus Thiodiazotropha lotti</name>
    <dbReference type="NCBI Taxonomy" id="2792787"/>
    <lineage>
        <taxon>Bacteria</taxon>
        <taxon>Pseudomonadati</taxon>
        <taxon>Pseudomonadota</taxon>
        <taxon>Gammaproteobacteria</taxon>
        <taxon>Chromatiales</taxon>
        <taxon>Sedimenticolaceae</taxon>
        <taxon>Candidatus Thiodiazotropha</taxon>
    </lineage>
</organism>
<evidence type="ECO:0000256" key="5">
    <source>
        <dbReference type="ARBA" id="ARBA00023004"/>
    </source>
</evidence>
<feature type="domain" description="4Fe-4S ferredoxin-type" evidence="9">
    <location>
        <begin position="187"/>
        <end position="222"/>
    </location>
</feature>
<feature type="transmembrane region" description="Helical" evidence="8">
    <location>
        <begin position="189"/>
        <end position="208"/>
    </location>
</feature>
<feature type="domain" description="4Fe-4S ferredoxin-type" evidence="9">
    <location>
        <begin position="76"/>
        <end position="112"/>
    </location>
</feature>
<dbReference type="PANTHER" id="PTHR30176">
    <property type="entry name" value="FERREDOXIN-TYPE PROTEIN NAPH"/>
    <property type="match status" value="1"/>
</dbReference>
<accession>A0A9E4N2H0</accession>
<dbReference type="EMBL" id="JAEPDI010000015">
    <property type="protein sequence ID" value="MCG7940835.1"/>
    <property type="molecule type" value="Genomic_DNA"/>
</dbReference>
<keyword evidence="5" id="KW-0408">Iron</keyword>
<feature type="region of interest" description="Disordered" evidence="7">
    <location>
        <begin position="305"/>
        <end position="327"/>
    </location>
</feature>
<dbReference type="GO" id="GO:0051539">
    <property type="term" value="F:4 iron, 4 sulfur cluster binding"/>
    <property type="evidence" value="ECO:0007669"/>
    <property type="project" value="UniProtKB-KW"/>
</dbReference>
<dbReference type="InterPro" id="IPR051684">
    <property type="entry name" value="Electron_Trans/Redox"/>
</dbReference>
<evidence type="ECO:0000259" key="9">
    <source>
        <dbReference type="Pfam" id="PF12801"/>
    </source>
</evidence>
<sequence length="327" mass="37160">MFKRSSTLQRRRSLFQAAFFCLFILAPPLDLFRFDLNLNHFILFGSHWTLGLDALIGGDISSLQGSLNIILRGFLPLLLVIGGLIWVAWRFGRFYCGWLCPHFSVVEMINRLMFYASGRQSLWERQPLPRRQADGTMVKFDWRYWPLTLLSAAFFALLWAVVLLTYLLPPEEIYHNLLHASLTPNQARFIGFGTLLLFIEFTFARHLFCRFGCAVGLFQSLAWMANDRGLVVGFDRNRARHCSNCNSACDNICPMRLKPRSIKRRMFTCTECAQCITACEQVQGSLEQKSLLKWVSEAEAVAVATGRPAEEEGSKSADRTIPLNGGG</sequence>
<evidence type="ECO:0000256" key="1">
    <source>
        <dbReference type="ARBA" id="ARBA00022448"/>
    </source>
</evidence>
<name>A0A9E4N2H0_9GAMM</name>
<keyword evidence="8" id="KW-0812">Transmembrane</keyword>
<keyword evidence="8" id="KW-0472">Membrane</keyword>
<gene>
    <name evidence="10" type="ORF">JAZ04_18520</name>
</gene>
<keyword evidence="1" id="KW-0813">Transport</keyword>
<dbReference type="InterPro" id="IPR017900">
    <property type="entry name" value="4Fe4S_Fe_S_CS"/>
</dbReference>
<comment type="caution">
    <text evidence="10">The sequence shown here is derived from an EMBL/GenBank/DDBJ whole genome shotgun (WGS) entry which is preliminary data.</text>
</comment>
<evidence type="ECO:0000256" key="7">
    <source>
        <dbReference type="SAM" id="MobiDB-lite"/>
    </source>
</evidence>
<dbReference type="PANTHER" id="PTHR30176:SF3">
    <property type="entry name" value="FERREDOXIN-TYPE PROTEIN NAPH"/>
    <property type="match status" value="1"/>
</dbReference>
<keyword evidence="2" id="KW-0004">4Fe-4S</keyword>
<evidence type="ECO:0000256" key="2">
    <source>
        <dbReference type="ARBA" id="ARBA00022485"/>
    </source>
</evidence>
<feature type="transmembrane region" description="Helical" evidence="8">
    <location>
        <begin position="144"/>
        <end position="168"/>
    </location>
</feature>
<keyword evidence="6" id="KW-0411">Iron-sulfur</keyword>
<evidence type="ECO:0000256" key="6">
    <source>
        <dbReference type="ARBA" id="ARBA00023014"/>
    </source>
</evidence>
<proteinExistence type="predicted"/>
<protein>
    <submittedName>
        <fullName evidence="10">4Fe-4S binding protein</fullName>
    </submittedName>
</protein>
<dbReference type="GO" id="GO:0005886">
    <property type="term" value="C:plasma membrane"/>
    <property type="evidence" value="ECO:0007669"/>
    <property type="project" value="TreeGrafter"/>
</dbReference>
<dbReference type="PROSITE" id="PS00198">
    <property type="entry name" value="4FE4S_FER_1"/>
    <property type="match status" value="1"/>
</dbReference>
<dbReference type="Proteomes" id="UP000886687">
    <property type="component" value="Unassembled WGS sequence"/>
</dbReference>
<dbReference type="AlphaFoldDB" id="A0A9E4N2H0"/>
<dbReference type="GO" id="GO:0046872">
    <property type="term" value="F:metal ion binding"/>
    <property type="evidence" value="ECO:0007669"/>
    <property type="project" value="UniProtKB-KW"/>
</dbReference>
<keyword evidence="8" id="KW-1133">Transmembrane helix</keyword>
<evidence type="ECO:0000256" key="8">
    <source>
        <dbReference type="SAM" id="Phobius"/>
    </source>
</evidence>
<feature type="transmembrane region" description="Helical" evidence="8">
    <location>
        <begin position="69"/>
        <end position="89"/>
    </location>
</feature>
<feature type="compositionally biased region" description="Basic and acidic residues" evidence="7">
    <location>
        <begin position="308"/>
        <end position="318"/>
    </location>
</feature>
<reference evidence="10" key="1">
    <citation type="journal article" date="2021" name="Proc. Natl. Acad. Sci. U.S.A.">
        <title>Global biogeography of chemosynthetic symbionts reveals both localized and globally distributed symbiont groups. .</title>
        <authorList>
            <person name="Osvatic J.T."/>
            <person name="Wilkins L.G.E."/>
            <person name="Leibrecht L."/>
            <person name="Leray M."/>
            <person name="Zauner S."/>
            <person name="Polzin J."/>
            <person name="Camacho Y."/>
            <person name="Gros O."/>
            <person name="van Gils J.A."/>
            <person name="Eisen J.A."/>
            <person name="Petersen J.M."/>
            <person name="Yuen B."/>
        </authorList>
    </citation>
    <scope>NUCLEOTIDE SEQUENCE</scope>
    <source>
        <strain evidence="10">MAGL173</strain>
    </source>
</reference>
<evidence type="ECO:0000256" key="3">
    <source>
        <dbReference type="ARBA" id="ARBA00022723"/>
    </source>
</evidence>
<dbReference type="Pfam" id="PF12801">
    <property type="entry name" value="Fer4_5"/>
    <property type="match status" value="2"/>
</dbReference>
<evidence type="ECO:0000313" key="11">
    <source>
        <dbReference type="Proteomes" id="UP000886687"/>
    </source>
</evidence>
<dbReference type="SUPFAM" id="SSF54862">
    <property type="entry name" value="4Fe-4S ferredoxins"/>
    <property type="match status" value="1"/>
</dbReference>
<evidence type="ECO:0000256" key="4">
    <source>
        <dbReference type="ARBA" id="ARBA00022982"/>
    </source>
</evidence>
<keyword evidence="4" id="KW-0249">Electron transport</keyword>
<keyword evidence="3" id="KW-0479">Metal-binding</keyword>
<evidence type="ECO:0000313" key="10">
    <source>
        <dbReference type="EMBL" id="MCG7940835.1"/>
    </source>
</evidence>
<dbReference type="InterPro" id="IPR017896">
    <property type="entry name" value="4Fe4S_Fe-S-bd"/>
</dbReference>